<dbReference type="NCBIfam" id="TIGR02593">
    <property type="entry name" value="CRISPR_cas5"/>
    <property type="match status" value="1"/>
</dbReference>
<dbReference type="EMBL" id="JAHLFW010000004">
    <property type="protein sequence ID" value="MBU3836805.1"/>
    <property type="molecule type" value="Genomic_DNA"/>
</dbReference>
<reference evidence="2" key="2">
    <citation type="submission" date="2021-04" db="EMBL/GenBank/DDBJ databases">
        <authorList>
            <person name="Gilroy R."/>
        </authorList>
    </citation>
    <scope>NUCLEOTIDE SEQUENCE</scope>
    <source>
        <strain evidence="2">G4-2901</strain>
    </source>
</reference>
<evidence type="ECO:0000256" key="1">
    <source>
        <dbReference type="ARBA" id="ARBA00023118"/>
    </source>
</evidence>
<gene>
    <name evidence="2" type="primary">cas5</name>
    <name evidence="2" type="ORF">H9777_00440</name>
</gene>
<accession>A0A948WVM7</accession>
<sequence length="226" mass="25473">MDEILEIQFAGWTATPRLPFVISGNALCMPVPSYSTILGIIGCCLGRFVSPDEVNIGFRYSYDNVAADIETRRRLQFDGKKIKNHDKGSDAYMREFHINPRLTVWINRLDWKNYFEAPVGTPSLGRSQDLLQITKVAVKKIQPISEGYIKGCLVPFDMNQTIPGQLMQFAEAYTESDEIGGGRIPVNPMMFVAIYGGDSGGVKIKNPHLYRTVEEYSVDFYLHSFS</sequence>
<comment type="caution">
    <text evidence="2">The sequence shown here is derived from an EMBL/GenBank/DDBJ whole genome shotgun (WGS) entry which is preliminary data.</text>
</comment>
<dbReference type="Proteomes" id="UP000783796">
    <property type="component" value="Unassembled WGS sequence"/>
</dbReference>
<dbReference type="InterPro" id="IPR013422">
    <property type="entry name" value="CRISPR-assoc_prot_Cas5_N"/>
</dbReference>
<dbReference type="GO" id="GO:0051607">
    <property type="term" value="P:defense response to virus"/>
    <property type="evidence" value="ECO:0007669"/>
    <property type="project" value="UniProtKB-KW"/>
</dbReference>
<evidence type="ECO:0000313" key="2">
    <source>
        <dbReference type="EMBL" id="MBU3836805.1"/>
    </source>
</evidence>
<keyword evidence="1" id="KW-0051">Antiviral defense</keyword>
<name>A0A948WVM7_9BACT</name>
<organism evidence="2 3">
    <name type="scientific">Candidatus Phocaeicola faecigallinarum</name>
    <dbReference type="NCBI Taxonomy" id="2838732"/>
    <lineage>
        <taxon>Bacteria</taxon>
        <taxon>Pseudomonadati</taxon>
        <taxon>Bacteroidota</taxon>
        <taxon>Bacteroidia</taxon>
        <taxon>Bacteroidales</taxon>
        <taxon>Bacteroidaceae</taxon>
        <taxon>Phocaeicola</taxon>
    </lineage>
</organism>
<protein>
    <submittedName>
        <fullName evidence="2">CRISPR-associated protein Cas5</fullName>
    </submittedName>
</protein>
<dbReference type="AlphaFoldDB" id="A0A948WVM7"/>
<reference evidence="2" key="1">
    <citation type="journal article" date="2021" name="PeerJ">
        <title>Extensive microbial diversity within the chicken gut microbiome revealed by metagenomics and culture.</title>
        <authorList>
            <person name="Gilroy R."/>
            <person name="Ravi A."/>
            <person name="Getino M."/>
            <person name="Pursley I."/>
            <person name="Horton D.L."/>
            <person name="Alikhan N.F."/>
            <person name="Baker D."/>
            <person name="Gharbi K."/>
            <person name="Hall N."/>
            <person name="Watson M."/>
            <person name="Adriaenssens E.M."/>
            <person name="Foster-Nyarko E."/>
            <person name="Jarju S."/>
            <person name="Secka A."/>
            <person name="Antonio M."/>
            <person name="Oren A."/>
            <person name="Chaudhuri R.R."/>
            <person name="La Ragione R."/>
            <person name="Hildebrand F."/>
            <person name="Pallen M.J."/>
        </authorList>
    </citation>
    <scope>NUCLEOTIDE SEQUENCE</scope>
    <source>
        <strain evidence="2">G4-2901</strain>
    </source>
</reference>
<evidence type="ECO:0000313" key="3">
    <source>
        <dbReference type="Proteomes" id="UP000783796"/>
    </source>
</evidence>
<proteinExistence type="predicted"/>